<keyword evidence="9" id="KW-1185">Reference proteome</keyword>
<evidence type="ECO:0000256" key="2">
    <source>
        <dbReference type="ARBA" id="ARBA00022692"/>
    </source>
</evidence>
<feature type="domain" description="Receptor ligand binding region" evidence="7">
    <location>
        <begin position="54"/>
        <end position="360"/>
    </location>
</feature>
<dbReference type="InterPro" id="IPR001828">
    <property type="entry name" value="ANF_lig-bd_rcpt"/>
</dbReference>
<evidence type="ECO:0000256" key="4">
    <source>
        <dbReference type="ARBA" id="ARBA00023136"/>
    </source>
</evidence>
<dbReference type="GO" id="GO:0016020">
    <property type="term" value="C:membrane"/>
    <property type="evidence" value="ECO:0007669"/>
    <property type="project" value="UniProtKB-SubCell"/>
</dbReference>
<dbReference type="PRINTS" id="PR00248">
    <property type="entry name" value="GPCRMGR"/>
</dbReference>
<evidence type="ECO:0000313" key="9">
    <source>
        <dbReference type="Proteomes" id="UP000683360"/>
    </source>
</evidence>
<evidence type="ECO:0000256" key="6">
    <source>
        <dbReference type="ARBA" id="ARBA00023180"/>
    </source>
</evidence>
<protein>
    <recommendedName>
        <fullName evidence="7">Receptor ligand binding region domain-containing protein</fullName>
    </recommendedName>
</protein>
<dbReference type="OrthoDB" id="6160377at2759"/>
<name>A0A8S3VJW4_MYTED</name>
<dbReference type="SUPFAM" id="SSF53822">
    <property type="entry name" value="Periplasmic binding protein-like I"/>
    <property type="match status" value="1"/>
</dbReference>
<comment type="caution">
    <text evidence="8">The sequence shown here is derived from an EMBL/GenBank/DDBJ whole genome shotgun (WGS) entry which is preliminary data.</text>
</comment>
<comment type="subcellular location">
    <subcellularLocation>
        <location evidence="1">Membrane</location>
        <topology evidence="1">Multi-pass membrane protein</topology>
    </subcellularLocation>
</comment>
<dbReference type="EMBL" id="CAJPWZ010003330">
    <property type="protein sequence ID" value="CAG2257544.1"/>
    <property type="molecule type" value="Genomic_DNA"/>
</dbReference>
<organism evidence="8 9">
    <name type="scientific">Mytilus edulis</name>
    <name type="common">Blue mussel</name>
    <dbReference type="NCBI Taxonomy" id="6550"/>
    <lineage>
        <taxon>Eukaryota</taxon>
        <taxon>Metazoa</taxon>
        <taxon>Spiralia</taxon>
        <taxon>Lophotrochozoa</taxon>
        <taxon>Mollusca</taxon>
        <taxon>Bivalvia</taxon>
        <taxon>Autobranchia</taxon>
        <taxon>Pteriomorphia</taxon>
        <taxon>Mytilida</taxon>
        <taxon>Mytiloidea</taxon>
        <taxon>Mytilidae</taxon>
        <taxon>Mytilinae</taxon>
        <taxon>Mytilus</taxon>
    </lineage>
</organism>
<reference evidence="8" key="1">
    <citation type="submission" date="2021-03" db="EMBL/GenBank/DDBJ databases">
        <authorList>
            <person name="Bekaert M."/>
        </authorList>
    </citation>
    <scope>NUCLEOTIDE SEQUENCE</scope>
</reference>
<dbReference type="PANTHER" id="PTHR24060">
    <property type="entry name" value="METABOTROPIC GLUTAMATE RECEPTOR"/>
    <property type="match status" value="1"/>
</dbReference>
<keyword evidence="3" id="KW-1133">Transmembrane helix</keyword>
<keyword evidence="4" id="KW-0472">Membrane</keyword>
<sequence length="410" mass="45136">MSNVLPKRCVQCFLYNDSDEQISPREITVAALFQIQNAVNNKCDGISPLSVKSLEAVKWTFRKLNENNYIPGVSIGLEAYPTCEMVEEASDRAVDLIYKIRQDKQDSSFTEPPLVSLIGPGYSSEVQKTSNLLSSQRADDRLLQIGFSSTAASLSNTNIYNNFFRVVASDAVQIEVMISLMTELKWNYIAIIYDDDIYGIEGKDALMTRVAKSSICVAASFVLPIGAVSLIQVRDILQKIITNGESPISGVVVLTSGAHANAIVTAASALKDTLSDPISFIFSEAIGLSDSYFTTNTGAVFKASKGAYVVSPPQIRVDEFEDYWLNTFRNVSRVVEETKTNIWLENVYKEYSSCSSSLSMCSELNSEQIEKASQMSSWTSYAIKAAYVTAKVLKTFTTTCVQDNKECAVT</sequence>
<dbReference type="Proteomes" id="UP000683360">
    <property type="component" value="Unassembled WGS sequence"/>
</dbReference>
<dbReference type="InterPro" id="IPR050726">
    <property type="entry name" value="mGluR"/>
</dbReference>
<evidence type="ECO:0000259" key="7">
    <source>
        <dbReference type="Pfam" id="PF01094"/>
    </source>
</evidence>
<keyword evidence="5" id="KW-0675">Receptor</keyword>
<evidence type="ECO:0000313" key="8">
    <source>
        <dbReference type="EMBL" id="CAG2257544.1"/>
    </source>
</evidence>
<dbReference type="Pfam" id="PF01094">
    <property type="entry name" value="ANF_receptor"/>
    <property type="match status" value="1"/>
</dbReference>
<evidence type="ECO:0000256" key="1">
    <source>
        <dbReference type="ARBA" id="ARBA00004141"/>
    </source>
</evidence>
<keyword evidence="2" id="KW-0812">Transmembrane</keyword>
<dbReference type="GO" id="GO:0004930">
    <property type="term" value="F:G protein-coupled receptor activity"/>
    <property type="evidence" value="ECO:0007669"/>
    <property type="project" value="InterPro"/>
</dbReference>
<dbReference type="InterPro" id="IPR028082">
    <property type="entry name" value="Peripla_BP_I"/>
</dbReference>
<dbReference type="AlphaFoldDB" id="A0A8S3VJW4"/>
<evidence type="ECO:0000256" key="3">
    <source>
        <dbReference type="ARBA" id="ARBA00022989"/>
    </source>
</evidence>
<dbReference type="Gene3D" id="3.40.50.2300">
    <property type="match status" value="2"/>
</dbReference>
<accession>A0A8S3VJW4</accession>
<dbReference type="InterPro" id="IPR000337">
    <property type="entry name" value="GPCR_3"/>
</dbReference>
<gene>
    <name evidence="8" type="ORF">MEDL_68744</name>
</gene>
<evidence type="ECO:0000256" key="5">
    <source>
        <dbReference type="ARBA" id="ARBA00023170"/>
    </source>
</evidence>
<proteinExistence type="predicted"/>
<keyword evidence="6" id="KW-0325">Glycoprotein</keyword>